<dbReference type="AlphaFoldDB" id="A0A8J6NDA5"/>
<accession>A0A8J6NDA5</accession>
<comment type="caution">
    <text evidence="1">The sequence shown here is derived from an EMBL/GenBank/DDBJ whole genome shotgun (WGS) entry which is preliminary data.</text>
</comment>
<dbReference type="Pfam" id="PF04390">
    <property type="entry name" value="LptE"/>
    <property type="match status" value="1"/>
</dbReference>
<protein>
    <submittedName>
        <fullName evidence="1">Uncharacterized protein</fullName>
    </submittedName>
</protein>
<organism evidence="1 2">
    <name type="scientific">Candidatus Desulfobia pelagia</name>
    <dbReference type="NCBI Taxonomy" id="2841692"/>
    <lineage>
        <taxon>Bacteria</taxon>
        <taxon>Pseudomonadati</taxon>
        <taxon>Thermodesulfobacteriota</taxon>
        <taxon>Desulfobulbia</taxon>
        <taxon>Desulfobulbales</taxon>
        <taxon>Desulfobulbaceae</taxon>
        <taxon>Candidatus Desulfobia</taxon>
    </lineage>
</organism>
<evidence type="ECO:0000313" key="1">
    <source>
        <dbReference type="EMBL" id="MBC8316528.1"/>
    </source>
</evidence>
<gene>
    <name evidence="1" type="ORF">H8E41_01385</name>
</gene>
<dbReference type="Proteomes" id="UP000614424">
    <property type="component" value="Unassembled WGS sequence"/>
</dbReference>
<dbReference type="EMBL" id="JACNJZ010000040">
    <property type="protein sequence ID" value="MBC8316528.1"/>
    <property type="molecule type" value="Genomic_DNA"/>
</dbReference>
<reference evidence="1 2" key="1">
    <citation type="submission" date="2020-08" db="EMBL/GenBank/DDBJ databases">
        <title>Bridging the membrane lipid divide: bacteria of the FCB group superphylum have the potential to synthesize archaeal ether lipids.</title>
        <authorList>
            <person name="Villanueva L."/>
            <person name="Von Meijenfeldt F.A.B."/>
            <person name="Westbye A.B."/>
            <person name="Yadav S."/>
            <person name="Hopmans E.C."/>
            <person name="Dutilh B.E."/>
            <person name="Sinninghe Damste J.S."/>
        </authorList>
    </citation>
    <scope>NUCLEOTIDE SEQUENCE [LARGE SCALE GENOMIC DNA]</scope>
    <source>
        <strain evidence="1">NIOZ-UU47</strain>
    </source>
</reference>
<dbReference type="InterPro" id="IPR007485">
    <property type="entry name" value="LPS_assembly_LptE"/>
</dbReference>
<dbReference type="PROSITE" id="PS51257">
    <property type="entry name" value="PROKAR_LIPOPROTEIN"/>
    <property type="match status" value="1"/>
</dbReference>
<name>A0A8J6NDA5_9BACT</name>
<dbReference type="GO" id="GO:0019867">
    <property type="term" value="C:outer membrane"/>
    <property type="evidence" value="ECO:0007669"/>
    <property type="project" value="InterPro"/>
</dbReference>
<proteinExistence type="predicted"/>
<dbReference type="GO" id="GO:0043165">
    <property type="term" value="P:Gram-negative-bacterium-type cell outer membrane assembly"/>
    <property type="evidence" value="ECO:0007669"/>
    <property type="project" value="InterPro"/>
</dbReference>
<sequence length="179" mass="20381">MKLFTTLILTAILFTGCGYTNPYAVSDADGTDERVPLYLEMWKDNANQMGYQNVIQQSLVHWLKKSKSFVLVRDRQDADHILSGIIHSVDYPGLSYGTYDRAIELRAKVQFSYTLEEKENNTVKLKKKNFTKLQSFMVGTSAVGTNDNKELALREIAEELAEEIYIELSYLLIPKKEGA</sequence>
<evidence type="ECO:0000313" key="2">
    <source>
        <dbReference type="Proteomes" id="UP000614424"/>
    </source>
</evidence>